<dbReference type="Pfam" id="PF02098">
    <property type="entry name" value="His_binding"/>
    <property type="match status" value="1"/>
</dbReference>
<dbReference type="PROSITE" id="PS51257">
    <property type="entry name" value="PROKAR_LIPOPROTEIN"/>
    <property type="match status" value="1"/>
</dbReference>
<dbReference type="GO" id="GO:0043176">
    <property type="term" value="F:amine binding"/>
    <property type="evidence" value="ECO:0007669"/>
    <property type="project" value="InterPro"/>
</dbReference>
<feature type="transmembrane region" description="Helical" evidence="1">
    <location>
        <begin position="15"/>
        <end position="36"/>
    </location>
</feature>
<evidence type="ECO:0000313" key="2">
    <source>
        <dbReference type="EMBL" id="JAC28093.1"/>
    </source>
</evidence>
<organism evidence="2">
    <name type="scientific">Amblyomma triste</name>
    <name type="common">Neotropical tick</name>
    <dbReference type="NCBI Taxonomy" id="251400"/>
    <lineage>
        <taxon>Eukaryota</taxon>
        <taxon>Metazoa</taxon>
        <taxon>Ecdysozoa</taxon>
        <taxon>Arthropoda</taxon>
        <taxon>Chelicerata</taxon>
        <taxon>Arachnida</taxon>
        <taxon>Acari</taxon>
        <taxon>Parasitiformes</taxon>
        <taxon>Ixodida</taxon>
        <taxon>Ixodoidea</taxon>
        <taxon>Ixodidae</taxon>
        <taxon>Amblyomminae</taxon>
        <taxon>Amblyomma</taxon>
    </lineage>
</organism>
<name>A0A023G5E8_AMBTT</name>
<dbReference type="Gene3D" id="2.40.128.20">
    <property type="match status" value="1"/>
</dbReference>
<dbReference type="GO" id="GO:0030682">
    <property type="term" value="P:symbiont-mediated perturbation of host defenses"/>
    <property type="evidence" value="ECO:0007669"/>
    <property type="project" value="InterPro"/>
</dbReference>
<evidence type="ECO:0000256" key="1">
    <source>
        <dbReference type="SAM" id="Phobius"/>
    </source>
</evidence>
<sequence length="197" mass="21891">MIGETKLVILPDLGMASYLPATFTTACTLLLVFSFASCKAQHHLTQHTVDSFKSLANFPYAVALYDADEDGDLDCLMAVRTEFSLAPPSATYVVFQKDLKAHTVVNATHYLQPGPTPDSNVVILNNDYQHPLRNHFLFTDYENCIILESPMGGRQECALWVNSALKDIPDICFDQFQDNCDNGVKAYDQDSCGELIQ</sequence>
<keyword evidence="1" id="KW-0812">Transmembrane</keyword>
<protein>
    <submittedName>
        <fullName evidence="2">Putative lipocalin-5 1</fullName>
    </submittedName>
</protein>
<dbReference type="InterPro" id="IPR012674">
    <property type="entry name" value="Calycin"/>
</dbReference>
<dbReference type="EMBL" id="GBBM01007325">
    <property type="protein sequence ID" value="JAC28093.1"/>
    <property type="molecule type" value="mRNA"/>
</dbReference>
<dbReference type="SUPFAM" id="SSF50814">
    <property type="entry name" value="Lipocalins"/>
    <property type="match status" value="1"/>
</dbReference>
<dbReference type="AlphaFoldDB" id="A0A023G5E8"/>
<keyword evidence="1" id="KW-0472">Membrane</keyword>
<accession>A0A023G5E8</accession>
<proteinExistence type="evidence at transcript level"/>
<keyword evidence="1" id="KW-1133">Transmembrane helix</keyword>
<reference evidence="2" key="1">
    <citation type="submission" date="2014-03" db="EMBL/GenBank/DDBJ databases">
        <title>The sialotranscriptome of Amblyomma triste, Amblyomma parvum and Amblyomma cajennense ticks, uncovered by 454-based RNA-seq.</title>
        <authorList>
            <person name="Garcia G.R."/>
            <person name="Gardinassi L.G."/>
            <person name="Ribeiro J.M."/>
            <person name="Anatriello E."/>
            <person name="Ferreira B.R."/>
            <person name="Moreira H.N."/>
            <person name="Mafra C."/>
            <person name="Olegario M.M."/>
            <person name="Szabo P.J."/>
            <person name="Miranda-Santos I.K."/>
            <person name="Maruyama S.R."/>
        </authorList>
    </citation>
    <scope>NUCLEOTIDE SEQUENCE</scope>
    <source>
        <strain evidence="2">Mato Grasso do Sul</strain>
        <tissue evidence="2">Salivary glands</tissue>
    </source>
</reference>
<dbReference type="InterPro" id="IPR002970">
    <property type="entry name" value="Tick_his-bd"/>
</dbReference>